<dbReference type="AlphaFoldDB" id="A0A4Z1KAH3"/>
<organism evidence="4 5">
    <name type="scientific">Botrytis porri</name>
    <dbReference type="NCBI Taxonomy" id="87229"/>
    <lineage>
        <taxon>Eukaryota</taxon>
        <taxon>Fungi</taxon>
        <taxon>Dikarya</taxon>
        <taxon>Ascomycota</taxon>
        <taxon>Pezizomycotina</taxon>
        <taxon>Leotiomycetes</taxon>
        <taxon>Helotiales</taxon>
        <taxon>Sclerotiniaceae</taxon>
        <taxon>Botrytis</taxon>
    </lineage>
</organism>
<dbReference type="Proteomes" id="UP000297280">
    <property type="component" value="Unassembled WGS sequence"/>
</dbReference>
<gene>
    <name evidence="4" type="ORF">BPOR_0719g00030</name>
</gene>
<dbReference type="InterPro" id="IPR002227">
    <property type="entry name" value="Tyrosinase_Cu-bd"/>
</dbReference>
<keyword evidence="2" id="KW-0186">Copper</keyword>
<dbReference type="Gene3D" id="1.10.1280.10">
    <property type="entry name" value="Di-copper center containing domain from catechol oxidase"/>
    <property type="match status" value="1"/>
</dbReference>
<evidence type="ECO:0000256" key="1">
    <source>
        <dbReference type="ARBA" id="ARBA00022723"/>
    </source>
</evidence>
<dbReference type="InterPro" id="IPR008922">
    <property type="entry name" value="Di-copper_centre_dom_sf"/>
</dbReference>
<feature type="domain" description="Tyrosinase copper-binding" evidence="3">
    <location>
        <begin position="61"/>
        <end position="72"/>
    </location>
</feature>
<evidence type="ECO:0000313" key="4">
    <source>
        <dbReference type="EMBL" id="TGO83007.1"/>
    </source>
</evidence>
<accession>A0A4Z1KAH3</accession>
<protein>
    <recommendedName>
        <fullName evidence="3">Tyrosinase copper-binding domain-containing protein</fullName>
    </recommendedName>
</protein>
<dbReference type="InterPro" id="IPR050316">
    <property type="entry name" value="Tyrosinase/Hemocyanin"/>
</dbReference>
<dbReference type="SUPFAM" id="SSF48056">
    <property type="entry name" value="Di-copper centre-containing domain"/>
    <property type="match status" value="1"/>
</dbReference>
<dbReference type="PANTHER" id="PTHR11474">
    <property type="entry name" value="TYROSINASE FAMILY MEMBER"/>
    <property type="match status" value="1"/>
</dbReference>
<dbReference type="PROSITE" id="PS00498">
    <property type="entry name" value="TYROSINASE_2"/>
    <property type="match status" value="1"/>
</dbReference>
<keyword evidence="1" id="KW-0479">Metal-binding</keyword>
<dbReference type="GO" id="GO:0046872">
    <property type="term" value="F:metal ion binding"/>
    <property type="evidence" value="ECO:0007669"/>
    <property type="project" value="UniProtKB-KW"/>
</dbReference>
<dbReference type="PANTHER" id="PTHR11474:SF126">
    <property type="entry name" value="TYROSINASE-LIKE PROTEIN TYR-1-RELATED"/>
    <property type="match status" value="1"/>
</dbReference>
<name>A0A4Z1KAH3_9HELO</name>
<evidence type="ECO:0000313" key="5">
    <source>
        <dbReference type="Proteomes" id="UP000297280"/>
    </source>
</evidence>
<comment type="caution">
    <text evidence="4">The sequence shown here is derived from an EMBL/GenBank/DDBJ whole genome shotgun (WGS) entry which is preliminary data.</text>
</comment>
<sequence length="133" mass="15499">MGRSFNTTNSPESLKLQPYMLDQLMDTDDYEQFNLGLENTAHASIPHMVRGDFSMFTAPYDPVFFLHHTQLDRLWWLWQQKNIQNRLYQYRGVSAFKSLEKASIKDLLLMGELIADIEVKDIIDTESGVLCYS</sequence>
<evidence type="ECO:0000259" key="3">
    <source>
        <dbReference type="PROSITE" id="PS00498"/>
    </source>
</evidence>
<dbReference type="GO" id="GO:0016491">
    <property type="term" value="F:oxidoreductase activity"/>
    <property type="evidence" value="ECO:0007669"/>
    <property type="project" value="InterPro"/>
</dbReference>
<dbReference type="EMBL" id="PQXO01000718">
    <property type="protein sequence ID" value="TGO83007.1"/>
    <property type="molecule type" value="Genomic_DNA"/>
</dbReference>
<dbReference type="Pfam" id="PF00264">
    <property type="entry name" value="Tyrosinase"/>
    <property type="match status" value="1"/>
</dbReference>
<evidence type="ECO:0000256" key="2">
    <source>
        <dbReference type="ARBA" id="ARBA00023008"/>
    </source>
</evidence>
<proteinExistence type="predicted"/>
<keyword evidence="5" id="KW-1185">Reference proteome</keyword>
<reference evidence="4 5" key="1">
    <citation type="submission" date="2017-12" db="EMBL/GenBank/DDBJ databases">
        <title>Comparative genomics of Botrytis spp.</title>
        <authorList>
            <person name="Valero-Jimenez C.A."/>
            <person name="Tapia P."/>
            <person name="Veloso J."/>
            <person name="Silva-Moreno E."/>
            <person name="Staats M."/>
            <person name="Valdes J.H."/>
            <person name="Van Kan J.A.L."/>
        </authorList>
    </citation>
    <scope>NUCLEOTIDE SEQUENCE [LARGE SCALE GENOMIC DNA]</scope>
    <source>
        <strain evidence="4 5">MUCL3349</strain>
    </source>
</reference>